<sequence>MAPRFCFHIKCLPSPGHRLSEDYNTPDPSYCQMATRPPTGLELSPAQSQGGLTSQPQFQYLERDDDHEDLLVFIRQDVFDEGPASADESDGTMKAESSYSDFISCDRTDSQNAVPDIQGDSEAVSVQKLAGDMGKLALAGAEGQASGSTLDKEGSSQPESSEN</sequence>
<comment type="similarity">
    <text evidence="2">Belongs to the PKI family.</text>
</comment>
<dbReference type="STRING" id="56216.A0A1A6GQN8"/>
<keyword evidence="3" id="KW-0649">Protein kinase inhibitor</keyword>
<feature type="region of interest" description="Disordered" evidence="4">
    <location>
        <begin position="140"/>
        <end position="163"/>
    </location>
</feature>
<evidence type="ECO:0000313" key="6">
    <source>
        <dbReference type="Proteomes" id="UP000092124"/>
    </source>
</evidence>
<feature type="region of interest" description="Disordered" evidence="4">
    <location>
        <begin position="82"/>
        <end position="119"/>
    </location>
</feature>
<keyword evidence="6" id="KW-1185">Reference proteome</keyword>
<comment type="function">
    <text evidence="1">Extremely potent competitive inhibitor of cAMP-dependent protein kinase activity, this protein interacts with the catalytic subunit of the enzyme after the cAMP-induced dissociation of its regulatory chains.</text>
</comment>
<dbReference type="AlphaFoldDB" id="A0A1A6GQN8"/>
<protein>
    <submittedName>
        <fullName evidence="5">Uncharacterized protein</fullName>
    </submittedName>
</protein>
<dbReference type="Proteomes" id="UP000092124">
    <property type="component" value="Unassembled WGS sequence"/>
</dbReference>
<gene>
    <name evidence="5" type="ORF">A6R68_02958</name>
</gene>
<evidence type="ECO:0000256" key="4">
    <source>
        <dbReference type="SAM" id="MobiDB-lite"/>
    </source>
</evidence>
<accession>A0A1A6GQN8</accession>
<name>A0A1A6GQN8_NEOLE</name>
<evidence type="ECO:0000256" key="1">
    <source>
        <dbReference type="ARBA" id="ARBA00002844"/>
    </source>
</evidence>
<reference evidence="5 6" key="1">
    <citation type="submission" date="2016-06" db="EMBL/GenBank/DDBJ databases">
        <title>The Draft Genome Sequence and Annotation of the Desert Woodrat Neotoma lepida.</title>
        <authorList>
            <person name="Campbell M."/>
            <person name="Oakeson K.F."/>
            <person name="Yandell M."/>
            <person name="Halpert J.R."/>
            <person name="Dearing D."/>
        </authorList>
    </citation>
    <scope>NUCLEOTIDE SEQUENCE [LARGE SCALE GENOMIC DNA]</scope>
    <source>
        <strain evidence="5">417</strain>
        <tissue evidence="5">Liver</tissue>
    </source>
</reference>
<dbReference type="Pfam" id="PF02827">
    <property type="entry name" value="PKI"/>
    <property type="match status" value="1"/>
</dbReference>
<evidence type="ECO:0000256" key="3">
    <source>
        <dbReference type="ARBA" id="ARBA00023013"/>
    </source>
</evidence>
<feature type="region of interest" description="Disordered" evidence="4">
    <location>
        <begin position="34"/>
        <end position="53"/>
    </location>
</feature>
<comment type="caution">
    <text evidence="5">The sequence shown here is derived from an EMBL/GenBank/DDBJ whole genome shotgun (WGS) entry which is preliminary data.</text>
</comment>
<dbReference type="EMBL" id="LZPO01075910">
    <property type="protein sequence ID" value="OBS68496.1"/>
    <property type="molecule type" value="Genomic_DNA"/>
</dbReference>
<evidence type="ECO:0000256" key="2">
    <source>
        <dbReference type="ARBA" id="ARBA00006393"/>
    </source>
</evidence>
<dbReference type="OrthoDB" id="8556393at2759"/>
<organism evidence="5 6">
    <name type="scientific">Neotoma lepida</name>
    <name type="common">Desert woodrat</name>
    <dbReference type="NCBI Taxonomy" id="56216"/>
    <lineage>
        <taxon>Eukaryota</taxon>
        <taxon>Metazoa</taxon>
        <taxon>Chordata</taxon>
        <taxon>Craniata</taxon>
        <taxon>Vertebrata</taxon>
        <taxon>Euteleostomi</taxon>
        <taxon>Mammalia</taxon>
        <taxon>Eutheria</taxon>
        <taxon>Euarchontoglires</taxon>
        <taxon>Glires</taxon>
        <taxon>Rodentia</taxon>
        <taxon>Myomorpha</taxon>
        <taxon>Muroidea</taxon>
        <taxon>Cricetidae</taxon>
        <taxon>Neotominae</taxon>
        <taxon>Neotoma</taxon>
    </lineage>
</organism>
<proteinExistence type="inferred from homology"/>
<dbReference type="GO" id="GO:0004862">
    <property type="term" value="F:cAMP-dependent protein kinase inhibitor activity"/>
    <property type="evidence" value="ECO:0007669"/>
    <property type="project" value="InterPro"/>
</dbReference>
<feature type="compositionally biased region" description="Polar residues" evidence="4">
    <location>
        <begin position="145"/>
        <end position="163"/>
    </location>
</feature>
<evidence type="ECO:0000313" key="5">
    <source>
        <dbReference type="EMBL" id="OBS68496.1"/>
    </source>
</evidence>
<dbReference type="InterPro" id="IPR004171">
    <property type="entry name" value="cAMP_dep_PKI"/>
</dbReference>
<dbReference type="PANTHER" id="PTHR15416">
    <property type="entry name" value="CAMP-DEPENDENT PROTEIN KINASE INHIBITOR/PKI"/>
    <property type="match status" value="1"/>
</dbReference>